<evidence type="ECO:0000259" key="9">
    <source>
        <dbReference type="Pfam" id="PF25198"/>
    </source>
</evidence>
<evidence type="ECO:0000256" key="3">
    <source>
        <dbReference type="ARBA" id="ARBA00022544"/>
    </source>
</evidence>
<organism evidence="11 12">
    <name type="scientific">Brevibacillus reuszeri</name>
    <dbReference type="NCBI Taxonomy" id="54915"/>
    <lineage>
        <taxon>Bacteria</taxon>
        <taxon>Bacillati</taxon>
        <taxon>Bacillota</taxon>
        <taxon>Bacilli</taxon>
        <taxon>Bacillales</taxon>
        <taxon>Paenibacillaceae</taxon>
        <taxon>Brevibacillus</taxon>
    </lineage>
</organism>
<protein>
    <submittedName>
        <fullName evidence="11">Uncharacterized protein</fullName>
    </submittedName>
</protein>
<dbReference type="PATRIC" id="fig|54915.3.peg.474"/>
<gene>
    <name evidence="11" type="ORF">ADS79_31885</name>
    <name evidence="10" type="ORF">BRE01_27770</name>
</gene>
<comment type="similarity">
    <text evidence="2">Belongs to the GerABKC lipoprotein family.</text>
</comment>
<reference evidence="12" key="1">
    <citation type="submission" date="2015-07" db="EMBL/GenBank/DDBJ databases">
        <title>Genome sequencing project for genomic taxonomy and phylogenomics of Bacillus-like bacteria.</title>
        <authorList>
            <person name="Liu B."/>
            <person name="Wang J."/>
            <person name="Zhu Y."/>
            <person name="Liu G."/>
            <person name="Chen Q."/>
            <person name="Chen Z."/>
            <person name="Lan J."/>
            <person name="Che J."/>
            <person name="Ge C."/>
            <person name="Shi H."/>
            <person name="Pan Z."/>
            <person name="Liu X."/>
        </authorList>
    </citation>
    <scope>NUCLEOTIDE SEQUENCE [LARGE SCALE GENOMIC DNA]</scope>
    <source>
        <strain evidence="12">DSM 9887</strain>
    </source>
</reference>
<evidence type="ECO:0000313" key="13">
    <source>
        <dbReference type="Proteomes" id="UP000319578"/>
    </source>
</evidence>
<evidence type="ECO:0000256" key="7">
    <source>
        <dbReference type="ARBA" id="ARBA00023288"/>
    </source>
</evidence>
<keyword evidence="6" id="KW-0564">Palmitate</keyword>
<dbReference type="Proteomes" id="UP000319578">
    <property type="component" value="Unassembled WGS sequence"/>
</dbReference>
<evidence type="ECO:0000256" key="6">
    <source>
        <dbReference type="ARBA" id="ARBA00023139"/>
    </source>
</evidence>
<evidence type="ECO:0000256" key="1">
    <source>
        <dbReference type="ARBA" id="ARBA00004635"/>
    </source>
</evidence>
<evidence type="ECO:0000256" key="5">
    <source>
        <dbReference type="ARBA" id="ARBA00023136"/>
    </source>
</evidence>
<reference evidence="10 13" key="3">
    <citation type="submission" date="2019-06" db="EMBL/GenBank/DDBJ databases">
        <title>Whole genome shotgun sequence of Brevibacillus reuszeri NBRC 15719.</title>
        <authorList>
            <person name="Hosoyama A."/>
            <person name="Uohara A."/>
            <person name="Ohji S."/>
            <person name="Ichikawa N."/>
        </authorList>
    </citation>
    <scope>NUCLEOTIDE SEQUENCE [LARGE SCALE GENOMIC DNA]</scope>
    <source>
        <strain evidence="10 13">NBRC 15719</strain>
    </source>
</reference>
<dbReference type="AlphaFoldDB" id="A0A0K9YIS6"/>
<dbReference type="Pfam" id="PF05504">
    <property type="entry name" value="Spore_GerAC"/>
    <property type="match status" value="1"/>
</dbReference>
<keyword evidence="4" id="KW-0732">Signal</keyword>
<sequence>MRANPPLQKLIIFIAMLPLLLTTGCWSSVELNNRSFARMLLVDKAESGVELTLAFPLPNRLIPGQAGTGGTQTGKPYTYVTKTGQDIGEAYRSIQSDLSRKITFGQTSVVVIGHELAKEGITPILEFIAREPRFHINADLFVTEGRVLDLTMVPIVFERFPADILISYGREHVTVNTTTTDCLITTYRGGDMILPLLKIEAKNMPGEKPEVVQWLGTDGAAIFREGKLQKKLSTDEMRGALWILGQLKDAEISVRSSTDGKSVNYMINKARTQIKPSISGDQVTILIKTKAEASLISSDSNVNLQDPLQRKKLERGIELLVEERMNGAIDKARRAGADVFSFGQYVDWHYPKEWNTLATRWRELYSRQIKIITEADITIKRIGSVKEPTKIRKTSHPEGKK</sequence>
<dbReference type="NCBIfam" id="TIGR02887">
    <property type="entry name" value="spore_ger_x_C"/>
    <property type="match status" value="1"/>
</dbReference>
<dbReference type="PANTHER" id="PTHR35789">
    <property type="entry name" value="SPORE GERMINATION PROTEIN B3"/>
    <property type="match status" value="1"/>
</dbReference>
<evidence type="ECO:0000313" key="12">
    <source>
        <dbReference type="Proteomes" id="UP000036834"/>
    </source>
</evidence>
<feature type="domain" description="Spore germination GerAC-like C-terminal" evidence="8">
    <location>
        <begin position="218"/>
        <end position="383"/>
    </location>
</feature>
<evidence type="ECO:0000313" key="11">
    <source>
        <dbReference type="EMBL" id="KNB68579.1"/>
    </source>
</evidence>
<keyword evidence="7" id="KW-0449">Lipoprotein</keyword>
<dbReference type="InterPro" id="IPR046953">
    <property type="entry name" value="Spore_GerAC-like_C"/>
</dbReference>
<evidence type="ECO:0000313" key="10">
    <source>
        <dbReference type="EMBL" id="GED69075.1"/>
    </source>
</evidence>
<evidence type="ECO:0000256" key="2">
    <source>
        <dbReference type="ARBA" id="ARBA00007886"/>
    </source>
</evidence>
<name>A0A0K9YIS6_9BACL</name>
<reference evidence="11" key="2">
    <citation type="submission" date="2015-07" db="EMBL/GenBank/DDBJ databases">
        <title>MeaNS - Measles Nucleotide Surveillance Program.</title>
        <authorList>
            <person name="Tran T."/>
            <person name="Druce J."/>
        </authorList>
    </citation>
    <scope>NUCLEOTIDE SEQUENCE</scope>
    <source>
        <strain evidence="11">DSM 9887</strain>
    </source>
</reference>
<dbReference type="Proteomes" id="UP000036834">
    <property type="component" value="Unassembled WGS sequence"/>
</dbReference>
<keyword evidence="5" id="KW-0472">Membrane</keyword>
<evidence type="ECO:0000256" key="4">
    <source>
        <dbReference type="ARBA" id="ARBA00022729"/>
    </source>
</evidence>
<dbReference type="InterPro" id="IPR038501">
    <property type="entry name" value="Spore_GerAC_C_sf"/>
</dbReference>
<dbReference type="PANTHER" id="PTHR35789:SF1">
    <property type="entry name" value="SPORE GERMINATION PROTEIN B3"/>
    <property type="match status" value="1"/>
</dbReference>
<dbReference type="EMBL" id="LGIQ01000017">
    <property type="protein sequence ID" value="KNB68579.1"/>
    <property type="molecule type" value="Genomic_DNA"/>
</dbReference>
<accession>A0A0K9YIS6</accession>
<dbReference type="Gene3D" id="3.30.300.210">
    <property type="entry name" value="Nutrient germinant receptor protein C, domain 3"/>
    <property type="match status" value="1"/>
</dbReference>
<comment type="caution">
    <text evidence="11">The sequence shown here is derived from an EMBL/GenBank/DDBJ whole genome shotgun (WGS) entry which is preliminary data.</text>
</comment>
<dbReference type="RefSeq" id="WP_049742506.1">
    <property type="nucleotide sequence ID" value="NZ_BJON01000010.1"/>
</dbReference>
<keyword evidence="13" id="KW-1185">Reference proteome</keyword>
<feature type="domain" description="Spore germination protein N-terminal" evidence="9">
    <location>
        <begin position="28"/>
        <end position="199"/>
    </location>
</feature>
<evidence type="ECO:0000259" key="8">
    <source>
        <dbReference type="Pfam" id="PF05504"/>
    </source>
</evidence>
<dbReference type="Pfam" id="PF25198">
    <property type="entry name" value="Spore_GerAC_N"/>
    <property type="match status" value="1"/>
</dbReference>
<dbReference type="GO" id="GO:0009847">
    <property type="term" value="P:spore germination"/>
    <property type="evidence" value="ECO:0007669"/>
    <property type="project" value="InterPro"/>
</dbReference>
<keyword evidence="3" id="KW-0309">Germination</keyword>
<dbReference type="STRING" id="54915.ADS79_31885"/>
<dbReference type="GO" id="GO:0016020">
    <property type="term" value="C:membrane"/>
    <property type="evidence" value="ECO:0007669"/>
    <property type="project" value="UniProtKB-SubCell"/>
</dbReference>
<dbReference type="InterPro" id="IPR057336">
    <property type="entry name" value="GerAC_N"/>
</dbReference>
<dbReference type="PROSITE" id="PS51257">
    <property type="entry name" value="PROKAR_LIPOPROTEIN"/>
    <property type="match status" value="1"/>
</dbReference>
<proteinExistence type="inferred from homology"/>
<dbReference type="OrthoDB" id="9816067at2"/>
<dbReference type="InterPro" id="IPR008844">
    <property type="entry name" value="Spore_GerAC-like"/>
</dbReference>
<comment type="subcellular location">
    <subcellularLocation>
        <location evidence="1">Membrane</location>
        <topology evidence="1">Lipid-anchor</topology>
    </subcellularLocation>
</comment>
<dbReference type="EMBL" id="BJON01000010">
    <property type="protein sequence ID" value="GED69075.1"/>
    <property type="molecule type" value="Genomic_DNA"/>
</dbReference>